<feature type="region of interest" description="Disordered" evidence="1">
    <location>
        <begin position="30"/>
        <end position="64"/>
    </location>
</feature>
<dbReference type="AlphaFoldDB" id="A0A328C0P4"/>
<reference evidence="2 3" key="1">
    <citation type="submission" date="2018-05" db="EMBL/GenBank/DDBJ databases">
        <title>Lujinxingia marina gen. nov. sp. nov., a new facultative anaerobic member of the class Deltaproteobacteria, and proposal of Lujinxingaceae fam. nov.</title>
        <authorList>
            <person name="Li C.-M."/>
        </authorList>
    </citation>
    <scope>NUCLEOTIDE SEQUENCE [LARGE SCALE GENOMIC DNA]</scope>
    <source>
        <strain evidence="2 3">B210</strain>
    </source>
</reference>
<protein>
    <submittedName>
        <fullName evidence="2">Uncharacterized protein</fullName>
    </submittedName>
</protein>
<organism evidence="2 3">
    <name type="scientific">Lujinxingia litoralis</name>
    <dbReference type="NCBI Taxonomy" id="2211119"/>
    <lineage>
        <taxon>Bacteria</taxon>
        <taxon>Deltaproteobacteria</taxon>
        <taxon>Bradymonadales</taxon>
        <taxon>Lujinxingiaceae</taxon>
        <taxon>Lujinxingia</taxon>
    </lineage>
</organism>
<dbReference type="InterPro" id="IPR021243">
    <property type="entry name" value="DUF2804"/>
</dbReference>
<keyword evidence="3" id="KW-1185">Reference proteome</keyword>
<dbReference type="RefSeq" id="WP_111731426.1">
    <property type="nucleotide sequence ID" value="NZ_QHKO01000014.1"/>
</dbReference>
<proteinExistence type="predicted"/>
<sequence length="111" mass="12296">MKTTPKAPQGRHKGIGGLFSKNLYPQLHAHSGLLTSAAPTPTPSLSPPPANRYGSHRLRSRERRADTNALLIASRTRQAFGHWSGWALDAHDQRHDLESLVGWAEEAANRW</sequence>
<dbReference type="EMBL" id="QHKO01000014">
    <property type="protein sequence ID" value="RAL20146.1"/>
    <property type="molecule type" value="Genomic_DNA"/>
</dbReference>
<name>A0A328C0P4_9DELT</name>
<evidence type="ECO:0000256" key="1">
    <source>
        <dbReference type="SAM" id="MobiDB-lite"/>
    </source>
</evidence>
<evidence type="ECO:0000313" key="2">
    <source>
        <dbReference type="EMBL" id="RAL20146.1"/>
    </source>
</evidence>
<dbReference type="Proteomes" id="UP000249169">
    <property type="component" value="Unassembled WGS sequence"/>
</dbReference>
<accession>A0A328C0P4</accession>
<gene>
    <name evidence="2" type="ORF">DL240_18535</name>
</gene>
<evidence type="ECO:0000313" key="3">
    <source>
        <dbReference type="Proteomes" id="UP000249169"/>
    </source>
</evidence>
<dbReference type="OrthoDB" id="9134802at2"/>
<comment type="caution">
    <text evidence="2">The sequence shown here is derived from an EMBL/GenBank/DDBJ whole genome shotgun (WGS) entry which is preliminary data.</text>
</comment>
<feature type="compositionally biased region" description="Pro residues" evidence="1">
    <location>
        <begin position="40"/>
        <end position="50"/>
    </location>
</feature>
<dbReference type="Pfam" id="PF10974">
    <property type="entry name" value="DUF2804"/>
    <property type="match status" value="1"/>
</dbReference>